<accession>A0A1E4RPF4</accession>
<proteinExistence type="inferred from homology"/>
<dbReference type="Gene3D" id="3.90.230.10">
    <property type="entry name" value="Creatinase/methionine aminopeptidase superfamily"/>
    <property type="match status" value="1"/>
</dbReference>
<dbReference type="Pfam" id="PF00557">
    <property type="entry name" value="Peptidase_M24"/>
    <property type="match status" value="1"/>
</dbReference>
<reference evidence="4" key="1">
    <citation type="submission" date="2016-05" db="EMBL/GenBank/DDBJ databases">
        <title>Comparative genomics of biotechnologically important yeasts.</title>
        <authorList>
            <consortium name="DOE Joint Genome Institute"/>
            <person name="Riley R."/>
            <person name="Haridas S."/>
            <person name="Wolfe K.H."/>
            <person name="Lopes M.R."/>
            <person name="Hittinger C.T."/>
            <person name="Goker M."/>
            <person name="Salamov A."/>
            <person name="Wisecaver J."/>
            <person name="Long T.M."/>
            <person name="Aerts A.L."/>
            <person name="Barry K."/>
            <person name="Choi C."/>
            <person name="Clum A."/>
            <person name="Coughlan A.Y."/>
            <person name="Deshpande S."/>
            <person name="Douglass A.P."/>
            <person name="Hanson S.J."/>
            <person name="Klenk H.-P."/>
            <person name="Labutti K."/>
            <person name="Lapidus A."/>
            <person name="Lindquist E."/>
            <person name="Lipzen A."/>
            <person name="Meier-Kolthoff J.P."/>
            <person name="Ohm R.A."/>
            <person name="Otillar R.P."/>
            <person name="Pangilinan J."/>
            <person name="Peng Y."/>
            <person name="Rokas A."/>
            <person name="Rosa C.A."/>
            <person name="Scheuner C."/>
            <person name="Sibirny A.A."/>
            <person name="Slot J.C."/>
            <person name="Stielow J.B."/>
            <person name="Sun H."/>
            <person name="Kurtzman C.P."/>
            <person name="Blackwell M."/>
            <person name="Grigoriev I.V."/>
            <person name="Jeffries T.W."/>
        </authorList>
    </citation>
    <scope>NUCLEOTIDE SEQUENCE [LARGE SCALE GENOMIC DNA]</scope>
    <source>
        <strain evidence="4">NRRL Y-1933</strain>
    </source>
</reference>
<evidence type="ECO:0000259" key="2">
    <source>
        <dbReference type="Pfam" id="PF00557"/>
    </source>
</evidence>
<dbReference type="InterPro" id="IPR036005">
    <property type="entry name" value="Creatinase/aminopeptidase-like"/>
</dbReference>
<dbReference type="GO" id="GO:0005634">
    <property type="term" value="C:nucleus"/>
    <property type="evidence" value="ECO:0007669"/>
    <property type="project" value="EnsemblFungi"/>
</dbReference>
<dbReference type="CDD" id="cd01089">
    <property type="entry name" value="PA2G4-like"/>
    <property type="match status" value="1"/>
</dbReference>
<dbReference type="OrthoDB" id="5876363at2759"/>
<dbReference type="AlphaFoldDB" id="A0A1E4RPF4"/>
<feature type="domain" description="Peptidase M24" evidence="2">
    <location>
        <begin position="17"/>
        <end position="173"/>
    </location>
</feature>
<name>A0A1E4RPF4_9ASCO</name>
<dbReference type="PANTHER" id="PTHR10804:SF11">
    <property type="entry name" value="PROLIFERATION-ASSOCIATED PROTEIN 2G4"/>
    <property type="match status" value="1"/>
</dbReference>
<dbReference type="GeneID" id="30994619"/>
<gene>
    <name evidence="3" type="ORF">HYPBUDRAFT_147661</name>
</gene>
<evidence type="ECO:0000313" key="4">
    <source>
        <dbReference type="Proteomes" id="UP000095085"/>
    </source>
</evidence>
<dbReference type="Gene3D" id="1.10.10.10">
    <property type="entry name" value="Winged helix-like DNA-binding domain superfamily/Winged helix DNA-binding domain"/>
    <property type="match status" value="1"/>
</dbReference>
<dbReference type="InterPro" id="IPR047113">
    <property type="entry name" value="PA2G4/ARX1"/>
</dbReference>
<evidence type="ECO:0000313" key="3">
    <source>
        <dbReference type="EMBL" id="ODV69152.1"/>
    </source>
</evidence>
<dbReference type="PANTHER" id="PTHR10804">
    <property type="entry name" value="PROTEASE FAMILY M24 METHIONYL AMINOPEPTIDASE, AMINOPEPTIDASE P"/>
    <property type="match status" value="1"/>
</dbReference>
<sequence>MSNNADITVANTDVVTKYKTAGDIANRVLAEVRKAAKDQSTTWDLCNLGDKLLEEELSKIYNSKKTSKISKGIAFPTCINPNNIPAHLSPVNQEDEANITLQNGDVVNVMLGAQIDGYPSIIGETFIIGEEVTSGRKADLITSAWYASEAALRTFKPGNRNWDVTNIVDKVAKFYETTALESMLTHNQEKNVLYGPKEIILNPTKENKNQMDTFRFEENEVYGLDILISTSEEGKVKKANFNTSLFKLTGNNYALKLKSSHQVLGEFKSKSSGLFPMNIKKCDEPRKARVGLIECVNHQVILPYDVMADKQGEYVAQFFTTFAITKNGVLKFTDPSFNQDLYKTEKSIKDEEINTLLTQPLKAESNAAKKKKAKKAAAAAEAGSAN</sequence>
<keyword evidence="4" id="KW-1185">Reference proteome</keyword>
<dbReference type="SUPFAM" id="SSF55920">
    <property type="entry name" value="Creatinase/aminopeptidase"/>
    <property type="match status" value="1"/>
</dbReference>
<dbReference type="EMBL" id="KV454539">
    <property type="protein sequence ID" value="ODV69152.1"/>
    <property type="molecule type" value="Genomic_DNA"/>
</dbReference>
<dbReference type="RefSeq" id="XP_020078219.1">
    <property type="nucleotide sequence ID" value="XM_020220069.1"/>
</dbReference>
<organism evidence="3 4">
    <name type="scientific">Hyphopichia burtonii NRRL Y-1933</name>
    <dbReference type="NCBI Taxonomy" id="984485"/>
    <lineage>
        <taxon>Eukaryota</taxon>
        <taxon>Fungi</taxon>
        <taxon>Dikarya</taxon>
        <taxon>Ascomycota</taxon>
        <taxon>Saccharomycotina</taxon>
        <taxon>Pichiomycetes</taxon>
        <taxon>Debaryomycetaceae</taxon>
        <taxon>Hyphopichia</taxon>
    </lineage>
</organism>
<evidence type="ECO:0000256" key="1">
    <source>
        <dbReference type="ARBA" id="ARBA00007319"/>
    </source>
</evidence>
<dbReference type="STRING" id="984485.A0A1E4RPF4"/>
<comment type="similarity">
    <text evidence="1">Belongs to the peptidase M24 family.</text>
</comment>
<dbReference type="Proteomes" id="UP000095085">
    <property type="component" value="Unassembled WGS sequence"/>
</dbReference>
<protein>
    <recommendedName>
        <fullName evidence="2">Peptidase M24 domain-containing protein</fullName>
    </recommendedName>
</protein>
<dbReference type="InterPro" id="IPR000994">
    <property type="entry name" value="Pept_M24"/>
</dbReference>
<dbReference type="InterPro" id="IPR036388">
    <property type="entry name" value="WH-like_DNA-bd_sf"/>
</dbReference>